<evidence type="ECO:0000313" key="1">
    <source>
        <dbReference type="Proteomes" id="UP000036681"/>
    </source>
</evidence>
<reference evidence="2" key="1">
    <citation type="submission" date="2017-02" db="UniProtKB">
        <authorList>
            <consortium name="WormBaseParasite"/>
        </authorList>
    </citation>
    <scope>IDENTIFICATION</scope>
</reference>
<sequence>MILRRDVRICLFETSSTTHCSLFYVGFKDGHVAYFRFEDSNDTQHDDELVLCPLDELSNLRTLVKELDVERNFIRRETEKVVTECRLSKEAEIKTIREQLQQNSAMMNEKVEVSAIIKRRHICFLKYFHTH</sequence>
<name>A0A0M3HSK7_ASCLU</name>
<dbReference type="Proteomes" id="UP000036681">
    <property type="component" value="Unplaced"/>
</dbReference>
<dbReference type="WBParaSite" id="ALUE_0000546401-mRNA-1">
    <property type="protein sequence ID" value="ALUE_0000546401-mRNA-1"/>
    <property type="gene ID" value="ALUE_0000546401"/>
</dbReference>
<accession>A0A0M3HSK7</accession>
<protein>
    <submittedName>
        <fullName evidence="2">BBS2_C domain-containing protein</fullName>
    </submittedName>
</protein>
<evidence type="ECO:0000313" key="2">
    <source>
        <dbReference type="WBParaSite" id="ALUE_0000546401-mRNA-1"/>
    </source>
</evidence>
<keyword evidence="1" id="KW-1185">Reference proteome</keyword>
<organism evidence="1 2">
    <name type="scientific">Ascaris lumbricoides</name>
    <name type="common">Giant roundworm</name>
    <dbReference type="NCBI Taxonomy" id="6252"/>
    <lineage>
        <taxon>Eukaryota</taxon>
        <taxon>Metazoa</taxon>
        <taxon>Ecdysozoa</taxon>
        <taxon>Nematoda</taxon>
        <taxon>Chromadorea</taxon>
        <taxon>Rhabditida</taxon>
        <taxon>Spirurina</taxon>
        <taxon>Ascaridomorpha</taxon>
        <taxon>Ascaridoidea</taxon>
        <taxon>Ascarididae</taxon>
        <taxon>Ascaris</taxon>
    </lineage>
</organism>
<proteinExistence type="predicted"/>
<dbReference type="AlphaFoldDB" id="A0A0M3HSK7"/>